<feature type="region of interest" description="Disordered" evidence="1">
    <location>
        <begin position="61"/>
        <end position="89"/>
    </location>
</feature>
<dbReference type="Proteomes" id="UP001189429">
    <property type="component" value="Unassembled WGS sequence"/>
</dbReference>
<keyword evidence="3" id="KW-1185">Reference proteome</keyword>
<gene>
    <name evidence="2" type="ORF">PCOR1329_LOCUS79721</name>
</gene>
<evidence type="ECO:0000313" key="2">
    <source>
        <dbReference type="EMBL" id="CAK0903386.1"/>
    </source>
</evidence>
<accession>A0ABN9XTN0</accession>
<organism evidence="2 3">
    <name type="scientific">Prorocentrum cordatum</name>
    <dbReference type="NCBI Taxonomy" id="2364126"/>
    <lineage>
        <taxon>Eukaryota</taxon>
        <taxon>Sar</taxon>
        <taxon>Alveolata</taxon>
        <taxon>Dinophyceae</taxon>
        <taxon>Prorocentrales</taxon>
        <taxon>Prorocentraceae</taxon>
        <taxon>Prorocentrum</taxon>
    </lineage>
</organism>
<proteinExistence type="predicted"/>
<comment type="caution">
    <text evidence="2">The sequence shown here is derived from an EMBL/GenBank/DDBJ whole genome shotgun (WGS) entry which is preliminary data.</text>
</comment>
<evidence type="ECO:0000256" key="1">
    <source>
        <dbReference type="SAM" id="MobiDB-lite"/>
    </source>
</evidence>
<dbReference type="EMBL" id="CAUYUJ010021215">
    <property type="protein sequence ID" value="CAK0903386.1"/>
    <property type="molecule type" value="Genomic_DNA"/>
</dbReference>
<reference evidence="2" key="1">
    <citation type="submission" date="2023-10" db="EMBL/GenBank/DDBJ databases">
        <authorList>
            <person name="Chen Y."/>
            <person name="Shah S."/>
            <person name="Dougan E. K."/>
            <person name="Thang M."/>
            <person name="Chan C."/>
        </authorList>
    </citation>
    <scope>NUCLEOTIDE SEQUENCE [LARGE SCALE GENOMIC DNA]</scope>
</reference>
<protein>
    <submittedName>
        <fullName evidence="2">Uncharacterized protein</fullName>
    </submittedName>
</protein>
<name>A0ABN9XTN0_9DINO</name>
<sequence length="269" mass="29096">MSILQAVVMDTPPPRTVADSAAAVIGCRRHRGARVRSRFGSVFLLALGALPLRPWWRPRGHRGPAQHAAGRGDTHRTVCSLSASSPGGERKPDFLTTPFFFMFLRRFPNDEYACTVFCPPDLLAQLWLHEKPTLAAYLFRTGWTAGALHRAGFSAAVLVDGGLPTSALVEPESGVPVRELLLARVDVEELLQAGCSVLRLVEARAPTIELLNAGAKGSELARAGVAVSELLREGAEVRQLVNEQISVRDLLSAGVDPSWTAPTVQLEEH</sequence>
<evidence type="ECO:0000313" key="3">
    <source>
        <dbReference type="Proteomes" id="UP001189429"/>
    </source>
</evidence>